<evidence type="ECO:0000256" key="4">
    <source>
        <dbReference type="ARBA" id="ARBA00023235"/>
    </source>
</evidence>
<organism evidence="7 8">
    <name type="scientific">Aurantimicrobium photophilum</name>
    <dbReference type="NCBI Taxonomy" id="1987356"/>
    <lineage>
        <taxon>Bacteria</taxon>
        <taxon>Bacillati</taxon>
        <taxon>Actinomycetota</taxon>
        <taxon>Actinomycetes</taxon>
        <taxon>Micrococcales</taxon>
        <taxon>Microbacteriaceae</taxon>
        <taxon>Aurantimicrobium</taxon>
    </lineage>
</organism>
<dbReference type="PANTHER" id="PTHR42839">
    <property type="entry name" value="ISOCHORISMATE SYNTHASE ENTC"/>
    <property type="match status" value="1"/>
</dbReference>
<reference evidence="7 8" key="1">
    <citation type="submission" date="2017-10" db="EMBL/GenBank/DDBJ databases">
        <title>Genome of an Actinobacterium that displays light-enhanced growth.</title>
        <authorList>
            <person name="Maresca J.A."/>
            <person name="Hempel P."/>
            <person name="Shevchenko O."/>
            <person name="Miller K.J."/>
            <person name="Hahn M.W."/>
        </authorList>
    </citation>
    <scope>NUCLEOTIDE SEQUENCE [LARGE SCALE GENOMIC DNA]</scope>
    <source>
        <strain evidence="7 8">MWH-Mo1</strain>
    </source>
</reference>
<evidence type="ECO:0000256" key="2">
    <source>
        <dbReference type="ARBA" id="ARBA00005297"/>
    </source>
</evidence>
<dbReference type="InterPro" id="IPR015890">
    <property type="entry name" value="Chorismate_C"/>
</dbReference>
<keyword evidence="4 7" id="KW-0413">Isomerase</keyword>
<dbReference type="GO" id="GO:0008909">
    <property type="term" value="F:isochorismate synthase activity"/>
    <property type="evidence" value="ECO:0007669"/>
    <property type="project" value="UniProtKB-EC"/>
</dbReference>
<evidence type="ECO:0000313" key="7">
    <source>
        <dbReference type="EMBL" id="AWR22231.1"/>
    </source>
</evidence>
<dbReference type="NCBIfam" id="TIGR00543">
    <property type="entry name" value="isochor_syn"/>
    <property type="match status" value="1"/>
</dbReference>
<dbReference type="InterPro" id="IPR005801">
    <property type="entry name" value="ADC_synthase"/>
</dbReference>
<dbReference type="Gene3D" id="3.60.120.10">
    <property type="entry name" value="Anthranilate synthase"/>
    <property type="match status" value="1"/>
</dbReference>
<accession>A0A2Z3S092</accession>
<sequence length="424" mass="44474">MSVSATRGLRVESVPLTVTPELLNLLSVDSPLLWWRRGDGMVGIGVVETLSFSGKTRIKDAGATWREVAEAATVSDAVTVAGSGLMAFGTFAFRSTSEIPSVLIIPRFVVGQRAGVTWLTRIGFADESAEPLTTESAEQILAEHITASAQLGAAPVVHLSPASLSEAGFTSAVNKAIERIDAGEVEKVVLARELEGTLAGTQDLRVAITRLAESYPDCWTFSVDGLFGSSPETLITVHGRKVTARVLAGTARRGSDTATDLSNAAELASSHKDLDEHGFATRSVVNALTPYAEQLTVSDSPFTLKLPNLWHLATDIAGTLASGSNSLDLVFALHPTAAVAGTPTVAAVEVIDDLEPFDRGRYAGPVGWIGADGDGEWAIALRCAQLTGSTVTAYAGCGIVSDSVPANELVETEMKFRPIVDALS</sequence>
<dbReference type="PANTHER" id="PTHR42839:SF2">
    <property type="entry name" value="ISOCHORISMATE SYNTHASE ENTC"/>
    <property type="match status" value="1"/>
</dbReference>
<evidence type="ECO:0000313" key="8">
    <source>
        <dbReference type="Proteomes" id="UP000246894"/>
    </source>
</evidence>
<protein>
    <recommendedName>
        <fullName evidence="3">isochorismate synthase</fullName>
        <ecNumber evidence="3">5.4.4.2</ecNumber>
    </recommendedName>
    <alternativeName>
        <fullName evidence="5">Isochorismate mutase</fullName>
    </alternativeName>
</protein>
<comment type="catalytic activity">
    <reaction evidence="1">
        <text>chorismate = isochorismate</text>
        <dbReference type="Rhea" id="RHEA:18985"/>
        <dbReference type="ChEBI" id="CHEBI:29748"/>
        <dbReference type="ChEBI" id="CHEBI:29780"/>
        <dbReference type="EC" id="5.4.4.2"/>
    </reaction>
</comment>
<evidence type="ECO:0000256" key="5">
    <source>
        <dbReference type="ARBA" id="ARBA00041564"/>
    </source>
</evidence>
<name>A0A2Z3S092_9MICO</name>
<dbReference type="EC" id="5.4.4.2" evidence="3"/>
<feature type="domain" description="Chorismate-utilising enzyme C-terminal" evidence="6">
    <location>
        <begin position="166"/>
        <end position="415"/>
    </location>
</feature>
<dbReference type="AlphaFoldDB" id="A0A2Z3S092"/>
<dbReference type="Proteomes" id="UP000246894">
    <property type="component" value="Chromosome"/>
</dbReference>
<dbReference type="EMBL" id="CP023994">
    <property type="protein sequence ID" value="AWR22231.1"/>
    <property type="molecule type" value="Genomic_DNA"/>
</dbReference>
<dbReference type="InterPro" id="IPR004561">
    <property type="entry name" value="IsoChor_synthase"/>
</dbReference>
<gene>
    <name evidence="7" type="ORF">AURMO_01648</name>
</gene>
<dbReference type="KEGG" id="aum:AURMO_01648"/>
<dbReference type="SUPFAM" id="SSF56322">
    <property type="entry name" value="ADC synthase"/>
    <property type="match status" value="1"/>
</dbReference>
<evidence type="ECO:0000259" key="6">
    <source>
        <dbReference type="Pfam" id="PF00425"/>
    </source>
</evidence>
<evidence type="ECO:0000256" key="3">
    <source>
        <dbReference type="ARBA" id="ARBA00012824"/>
    </source>
</evidence>
<evidence type="ECO:0000256" key="1">
    <source>
        <dbReference type="ARBA" id="ARBA00000799"/>
    </source>
</evidence>
<comment type="similarity">
    <text evidence="2">Belongs to the isochorismate synthase family.</text>
</comment>
<proteinExistence type="inferred from homology"/>
<keyword evidence="8" id="KW-1185">Reference proteome</keyword>
<dbReference type="OrthoDB" id="9806579at2"/>
<dbReference type="RefSeq" id="WP_110234682.1">
    <property type="nucleotide sequence ID" value="NZ_CP023994.1"/>
</dbReference>
<dbReference type="Pfam" id="PF00425">
    <property type="entry name" value="Chorismate_bind"/>
    <property type="match status" value="1"/>
</dbReference>